<comment type="function">
    <text evidence="1">RNaseP catalyzes the removal of the 5'-leader sequence from pre-tRNA to produce the mature 5'-terminus. It can also cleave other RNA substrates such as 4.5S RNA. The protein component plays an auxiliary but essential role in vivo by binding to the 5'-leader sequence and broadening the substrate specificity of the ribozyme.</text>
</comment>
<dbReference type="PANTHER" id="PTHR33992:SF1">
    <property type="entry name" value="RIBONUCLEASE P PROTEIN COMPONENT"/>
    <property type="match status" value="1"/>
</dbReference>
<reference evidence="8 9" key="1">
    <citation type="submission" date="2016-10" db="EMBL/GenBank/DDBJ databases">
        <authorList>
            <person name="de Groot N.N."/>
        </authorList>
    </citation>
    <scope>NUCLEOTIDE SEQUENCE [LARGE SCALE GENOMIC DNA]</scope>
    <source>
        <strain evidence="8 9">DSM 100674</strain>
    </source>
</reference>
<dbReference type="InterPro" id="IPR000100">
    <property type="entry name" value="RNase_P"/>
</dbReference>
<keyword evidence="2" id="KW-0819">tRNA processing</keyword>
<dbReference type="Pfam" id="PF00825">
    <property type="entry name" value="Ribonuclease_P"/>
    <property type="match status" value="1"/>
</dbReference>
<dbReference type="GO" id="GO:0004526">
    <property type="term" value="F:ribonuclease P activity"/>
    <property type="evidence" value="ECO:0007669"/>
    <property type="project" value="UniProtKB-UniRule"/>
</dbReference>
<evidence type="ECO:0000256" key="1">
    <source>
        <dbReference type="ARBA" id="ARBA00002663"/>
    </source>
</evidence>
<keyword evidence="4" id="KW-0255">Endonuclease</keyword>
<dbReference type="Proteomes" id="UP000199582">
    <property type="component" value="Unassembled WGS sequence"/>
</dbReference>
<dbReference type="EC" id="3.1.26.5" evidence="7"/>
<dbReference type="InterPro" id="IPR020539">
    <property type="entry name" value="RNase_P_CS"/>
</dbReference>
<evidence type="ECO:0000256" key="7">
    <source>
        <dbReference type="NCBIfam" id="TIGR00188"/>
    </source>
</evidence>
<evidence type="ECO:0000256" key="6">
    <source>
        <dbReference type="ARBA" id="ARBA00022884"/>
    </source>
</evidence>
<dbReference type="STRING" id="1287727.SAMN05443999_10995"/>
<dbReference type="Gene3D" id="3.30.230.10">
    <property type="match status" value="1"/>
</dbReference>
<dbReference type="NCBIfam" id="TIGR00188">
    <property type="entry name" value="rnpA"/>
    <property type="match status" value="1"/>
</dbReference>
<protein>
    <recommendedName>
        <fullName evidence="7">Ribonuclease P protein component</fullName>
        <ecNumber evidence="7">3.1.26.5</ecNumber>
    </recommendedName>
</protein>
<keyword evidence="9" id="KW-1185">Reference proteome</keyword>
<dbReference type="EMBL" id="FOAG01000009">
    <property type="protein sequence ID" value="SEL89768.1"/>
    <property type="molecule type" value="Genomic_DNA"/>
</dbReference>
<keyword evidence="5" id="KW-0378">Hydrolase</keyword>
<proteinExistence type="predicted"/>
<dbReference type="GO" id="GO:0042781">
    <property type="term" value="F:3'-tRNA processing endoribonuclease activity"/>
    <property type="evidence" value="ECO:0007669"/>
    <property type="project" value="TreeGrafter"/>
</dbReference>
<dbReference type="GO" id="GO:0000049">
    <property type="term" value="F:tRNA binding"/>
    <property type="evidence" value="ECO:0007669"/>
    <property type="project" value="InterPro"/>
</dbReference>
<gene>
    <name evidence="8" type="ORF">SAMN05443999_10995</name>
</gene>
<name>A0A1H7TZA7_9RHOB</name>
<keyword evidence="6" id="KW-0694">RNA-binding</keyword>
<evidence type="ECO:0000256" key="3">
    <source>
        <dbReference type="ARBA" id="ARBA00022722"/>
    </source>
</evidence>
<evidence type="ECO:0000313" key="9">
    <source>
        <dbReference type="Proteomes" id="UP000199582"/>
    </source>
</evidence>
<keyword evidence="3" id="KW-0540">Nuclease</keyword>
<dbReference type="GO" id="GO:0030677">
    <property type="term" value="C:ribonuclease P complex"/>
    <property type="evidence" value="ECO:0007669"/>
    <property type="project" value="TreeGrafter"/>
</dbReference>
<evidence type="ECO:0000256" key="2">
    <source>
        <dbReference type="ARBA" id="ARBA00022694"/>
    </source>
</evidence>
<dbReference type="SUPFAM" id="SSF54211">
    <property type="entry name" value="Ribosomal protein S5 domain 2-like"/>
    <property type="match status" value="1"/>
</dbReference>
<evidence type="ECO:0000256" key="5">
    <source>
        <dbReference type="ARBA" id="ARBA00022801"/>
    </source>
</evidence>
<accession>A0A1H7TZA7</accession>
<dbReference type="InterPro" id="IPR014721">
    <property type="entry name" value="Ribsml_uS5_D2-typ_fold_subgr"/>
</dbReference>
<evidence type="ECO:0000313" key="8">
    <source>
        <dbReference type="EMBL" id="SEL89768.1"/>
    </source>
</evidence>
<dbReference type="PROSITE" id="PS00648">
    <property type="entry name" value="RIBONUCLEASE_P"/>
    <property type="match status" value="1"/>
</dbReference>
<organism evidence="8 9">
    <name type="scientific">Roseovarius azorensis</name>
    <dbReference type="NCBI Taxonomy" id="1287727"/>
    <lineage>
        <taxon>Bacteria</taxon>
        <taxon>Pseudomonadati</taxon>
        <taxon>Pseudomonadota</taxon>
        <taxon>Alphaproteobacteria</taxon>
        <taxon>Rhodobacterales</taxon>
        <taxon>Roseobacteraceae</taxon>
        <taxon>Roseovarius</taxon>
    </lineage>
</organism>
<dbReference type="InterPro" id="IPR020568">
    <property type="entry name" value="Ribosomal_Su5_D2-typ_SF"/>
</dbReference>
<dbReference type="PANTHER" id="PTHR33992">
    <property type="entry name" value="RIBONUCLEASE P PROTEIN COMPONENT"/>
    <property type="match status" value="1"/>
</dbReference>
<dbReference type="AlphaFoldDB" id="A0A1H7TZA7"/>
<sequence length="88" mass="9677">MMVQGRDRRDGDATIRVGFTCSKKVGNAVTRNRAKRRLRAVAREVLPGLAQPGWDYVLIGRAGETAVQPYDALRRDLAQALGKLRGQG</sequence>
<evidence type="ECO:0000256" key="4">
    <source>
        <dbReference type="ARBA" id="ARBA00022759"/>
    </source>
</evidence>